<dbReference type="Proteomes" id="UP000659767">
    <property type="component" value="Unassembled WGS sequence"/>
</dbReference>
<comment type="caution">
    <text evidence="2">The sequence shown here is derived from an EMBL/GenBank/DDBJ whole genome shotgun (WGS) entry which is preliminary data.</text>
</comment>
<dbReference type="EMBL" id="BMSZ01000008">
    <property type="protein sequence ID" value="GGS54545.1"/>
    <property type="molecule type" value="Genomic_DNA"/>
</dbReference>
<keyword evidence="3" id="KW-1185">Reference proteome</keyword>
<feature type="region of interest" description="Disordered" evidence="1">
    <location>
        <begin position="45"/>
        <end position="66"/>
    </location>
</feature>
<protein>
    <submittedName>
        <fullName evidence="2">Uncharacterized protein</fullName>
    </submittedName>
</protein>
<reference evidence="3" key="1">
    <citation type="journal article" date="2019" name="Int. J. Syst. Evol. Microbiol.">
        <title>The Global Catalogue of Microorganisms (GCM) 10K type strain sequencing project: providing services to taxonomists for standard genome sequencing and annotation.</title>
        <authorList>
            <consortium name="The Broad Institute Genomics Platform"/>
            <consortium name="The Broad Institute Genome Sequencing Center for Infectious Disease"/>
            <person name="Wu L."/>
            <person name="Ma J."/>
        </authorList>
    </citation>
    <scope>NUCLEOTIDE SEQUENCE [LARGE SCALE GENOMIC DNA]</scope>
    <source>
        <strain evidence="3">JCM 4350</strain>
    </source>
</reference>
<sequence length="66" mass="6502">MRSAAKAARAGSSAEEAEGVVAFTRSIVGQAGRAGSLWAARGTAPVRSGVGKGTRVGGWQDAAPCS</sequence>
<evidence type="ECO:0000313" key="3">
    <source>
        <dbReference type="Proteomes" id="UP000659767"/>
    </source>
</evidence>
<accession>A0ABQ2T8Q4</accession>
<evidence type="ECO:0000313" key="2">
    <source>
        <dbReference type="EMBL" id="GGS54545.1"/>
    </source>
</evidence>
<gene>
    <name evidence="2" type="ORF">GCM10010253_31150</name>
</gene>
<proteinExistence type="predicted"/>
<name>A0ABQ2T8Q4_STRBA</name>
<evidence type="ECO:0000256" key="1">
    <source>
        <dbReference type="SAM" id="MobiDB-lite"/>
    </source>
</evidence>
<organism evidence="2 3">
    <name type="scientific">Streptomyces badius</name>
    <dbReference type="NCBI Taxonomy" id="1941"/>
    <lineage>
        <taxon>Bacteria</taxon>
        <taxon>Bacillati</taxon>
        <taxon>Actinomycetota</taxon>
        <taxon>Actinomycetes</taxon>
        <taxon>Kitasatosporales</taxon>
        <taxon>Streptomycetaceae</taxon>
        <taxon>Streptomyces</taxon>
    </lineage>
</organism>